<dbReference type="Pfam" id="PF07715">
    <property type="entry name" value="Plug"/>
    <property type="match status" value="1"/>
</dbReference>
<dbReference type="EMBL" id="VSSQ01002046">
    <property type="protein sequence ID" value="MPM12963.1"/>
    <property type="molecule type" value="Genomic_DNA"/>
</dbReference>
<keyword evidence="2" id="KW-0813">Transport</keyword>
<dbReference type="GO" id="GO:0044718">
    <property type="term" value="P:siderophore transmembrane transport"/>
    <property type="evidence" value="ECO:0007669"/>
    <property type="project" value="TreeGrafter"/>
</dbReference>
<sequence length="1050" mass="114860">MKKVKLLLASFLLLVGNVLLAQTIRVTGTITDASDGAPVIGAAVKILGTSSGTVTDFDGKYVISVNSGQILEFSYIGMKTKTVRVENVNVINVVLEQDALLLEDVMVVAYSTVKRSSYTGSAGVVKKEQIEKIQSTNVTKSLQGAVAGVQVLGASGQPGASAAVRIRGIGSINASSAPLYVVDGAAFDGDINSIPTDDIESISVLKDAAAAALYGARGANGVIMITTKKGSVGKATVTAKVLIGTSSRAIKEYERVDANQYYELMWEGWRNARMIAGGMTESAANTMASGAGANGIVGRLGYYNPYNVPDAQVVGLDGKINPSAKLLYQDDWIAALSQPGLRQDYNVSVSGGVEGTTFYSSFGYINEKGHVKWSDYDRFTGRVGITSKITKWFKTDASISGATSEQAGFLAEGTYTTNPFYYGRMMGPIYPIYQREADGSIKLMSDGSPAYDMGGGSSIYKWAGHTRPYAPNSNLLVTLPLDYRGNERANMSARVGADFTFLKDFNFRVSGSTDLQNIYYTTYQNNKFGDAEGVSGRSTKEYFKTRSYTFNQVLTYNKTFNDHNVVVMLGHENYQYTTRDVWATRTNFKIDSNELIAGSVAEGSASSSNIYRLEGYFGQASYSYANKYFLSGSYRYDGSSRFSPDSRWGGFYSVGASWRAKQEPFLASVNWIDDLKVRASYGQQGNDNIGSYYGYQSLFSIDDRNNGLLNGSFYSQLANPDLKWEKNANMNIGVDFAFLDRIRGQVEFFTRYSDNLLFSVPLPQSAGISSRWQNIGSMKNVGIEFQLAADIVKTKDFKWTIDLNGTSYKNEITKMPTGPDGKPQEIISGTKKLSQGHSIYDYWLRGYAGVDPADGSALYYKDVLDANGNVTDKITTKDQNAASYYYTGSAIPDLYGGVTNSFTYKGIDLSVFFTYQLGGMMYDSNYAALMHPGTFGSHMHIDMLNRWTKTNTATDVPRLQNAYTAATAASDRWLIDGTYLSLRNVTLGYTIPSRLLSKLTLKTVRIFATGDNLVLFSKRVGMDPQQSFTGVADHTYIPQRTISVGLNITF</sequence>
<evidence type="ECO:0000256" key="6">
    <source>
        <dbReference type="ARBA" id="ARBA00023136"/>
    </source>
</evidence>
<dbReference type="Pfam" id="PF00593">
    <property type="entry name" value="TonB_dep_Rec_b-barrel"/>
    <property type="match status" value="1"/>
</dbReference>
<keyword evidence="8" id="KW-0998">Cell outer membrane</keyword>
<dbReference type="FunFam" id="2.60.40.1120:FF:000003">
    <property type="entry name" value="Outer membrane protein Omp121"/>
    <property type="match status" value="1"/>
</dbReference>
<dbReference type="Gene3D" id="2.170.130.10">
    <property type="entry name" value="TonB-dependent receptor, plug domain"/>
    <property type="match status" value="1"/>
</dbReference>
<dbReference type="SUPFAM" id="SSF56935">
    <property type="entry name" value="Porins"/>
    <property type="match status" value="1"/>
</dbReference>
<dbReference type="InterPro" id="IPR008969">
    <property type="entry name" value="CarboxyPept-like_regulatory"/>
</dbReference>
<dbReference type="GO" id="GO:0009279">
    <property type="term" value="C:cell outer membrane"/>
    <property type="evidence" value="ECO:0007669"/>
    <property type="project" value="UniProtKB-SubCell"/>
</dbReference>
<protein>
    <submittedName>
        <fullName evidence="11">TonB-dependent receptor SusC</fullName>
    </submittedName>
</protein>
<gene>
    <name evidence="11" type="primary">susC_95</name>
    <name evidence="11" type="ORF">SDC9_59318</name>
</gene>
<organism evidence="11">
    <name type="scientific">bioreactor metagenome</name>
    <dbReference type="NCBI Taxonomy" id="1076179"/>
    <lineage>
        <taxon>unclassified sequences</taxon>
        <taxon>metagenomes</taxon>
        <taxon>ecological metagenomes</taxon>
    </lineage>
</organism>
<dbReference type="Pfam" id="PF13715">
    <property type="entry name" value="CarbopepD_reg_2"/>
    <property type="match status" value="1"/>
</dbReference>
<evidence type="ECO:0000256" key="4">
    <source>
        <dbReference type="ARBA" id="ARBA00022729"/>
    </source>
</evidence>
<evidence type="ECO:0000259" key="9">
    <source>
        <dbReference type="Pfam" id="PF00593"/>
    </source>
</evidence>
<evidence type="ECO:0000256" key="5">
    <source>
        <dbReference type="ARBA" id="ARBA00023077"/>
    </source>
</evidence>
<dbReference type="PANTHER" id="PTHR30069">
    <property type="entry name" value="TONB-DEPENDENT OUTER MEMBRANE RECEPTOR"/>
    <property type="match status" value="1"/>
</dbReference>
<proteinExistence type="predicted"/>
<evidence type="ECO:0000313" key="11">
    <source>
        <dbReference type="EMBL" id="MPM12963.1"/>
    </source>
</evidence>
<keyword evidence="3" id="KW-0812">Transmembrane</keyword>
<dbReference type="Gene3D" id="2.60.40.1120">
    <property type="entry name" value="Carboxypeptidase-like, regulatory domain"/>
    <property type="match status" value="1"/>
</dbReference>
<evidence type="ECO:0000256" key="2">
    <source>
        <dbReference type="ARBA" id="ARBA00022448"/>
    </source>
</evidence>
<dbReference type="PROSITE" id="PS52016">
    <property type="entry name" value="TONB_DEPENDENT_REC_3"/>
    <property type="match status" value="1"/>
</dbReference>
<keyword evidence="7 11" id="KW-0675">Receptor</keyword>
<dbReference type="InterPro" id="IPR023997">
    <property type="entry name" value="TonB-dep_OMP_SusC/RagA_CS"/>
</dbReference>
<feature type="domain" description="TonB-dependent receptor plug" evidence="10">
    <location>
        <begin position="117"/>
        <end position="222"/>
    </location>
</feature>
<dbReference type="InterPro" id="IPR012910">
    <property type="entry name" value="Plug_dom"/>
</dbReference>
<dbReference type="InterPro" id="IPR023996">
    <property type="entry name" value="TonB-dep_OMP_SusC/RagA"/>
</dbReference>
<dbReference type="SUPFAM" id="SSF49464">
    <property type="entry name" value="Carboxypeptidase regulatory domain-like"/>
    <property type="match status" value="1"/>
</dbReference>
<dbReference type="PANTHER" id="PTHR30069:SF29">
    <property type="entry name" value="HEMOGLOBIN AND HEMOGLOBIN-HAPTOGLOBIN-BINDING PROTEIN 1-RELATED"/>
    <property type="match status" value="1"/>
</dbReference>
<evidence type="ECO:0000256" key="1">
    <source>
        <dbReference type="ARBA" id="ARBA00004571"/>
    </source>
</evidence>
<comment type="caution">
    <text evidence="11">The sequence shown here is derived from an EMBL/GenBank/DDBJ whole genome shotgun (WGS) entry which is preliminary data.</text>
</comment>
<dbReference type="NCBIfam" id="TIGR04057">
    <property type="entry name" value="SusC_RagA_signa"/>
    <property type="match status" value="1"/>
</dbReference>
<dbReference type="InterPro" id="IPR039426">
    <property type="entry name" value="TonB-dep_rcpt-like"/>
</dbReference>
<dbReference type="GO" id="GO:0015344">
    <property type="term" value="F:siderophore uptake transmembrane transporter activity"/>
    <property type="evidence" value="ECO:0007669"/>
    <property type="project" value="TreeGrafter"/>
</dbReference>
<feature type="domain" description="TonB-dependent receptor-like beta-barrel" evidence="9">
    <location>
        <begin position="460"/>
        <end position="911"/>
    </location>
</feature>
<dbReference type="Gene3D" id="2.40.170.20">
    <property type="entry name" value="TonB-dependent receptor, beta-barrel domain"/>
    <property type="match status" value="1"/>
</dbReference>
<dbReference type="InterPro" id="IPR037066">
    <property type="entry name" value="Plug_dom_sf"/>
</dbReference>
<dbReference type="NCBIfam" id="TIGR04056">
    <property type="entry name" value="OMP_RagA_SusC"/>
    <property type="match status" value="1"/>
</dbReference>
<reference evidence="11" key="1">
    <citation type="submission" date="2019-08" db="EMBL/GenBank/DDBJ databases">
        <authorList>
            <person name="Kucharzyk K."/>
            <person name="Murdoch R.W."/>
            <person name="Higgins S."/>
            <person name="Loffler F."/>
        </authorList>
    </citation>
    <scope>NUCLEOTIDE SEQUENCE</scope>
</reference>
<keyword evidence="6" id="KW-0472">Membrane</keyword>
<evidence type="ECO:0000256" key="3">
    <source>
        <dbReference type="ARBA" id="ARBA00022692"/>
    </source>
</evidence>
<name>A0A644XFM1_9ZZZZ</name>
<keyword evidence="4" id="KW-0732">Signal</keyword>
<accession>A0A644XFM1</accession>
<evidence type="ECO:0000256" key="8">
    <source>
        <dbReference type="ARBA" id="ARBA00023237"/>
    </source>
</evidence>
<comment type="subcellular location">
    <subcellularLocation>
        <location evidence="1">Cell outer membrane</location>
        <topology evidence="1">Multi-pass membrane protein</topology>
    </subcellularLocation>
</comment>
<evidence type="ECO:0000259" key="10">
    <source>
        <dbReference type="Pfam" id="PF07715"/>
    </source>
</evidence>
<dbReference type="AlphaFoldDB" id="A0A644XFM1"/>
<evidence type="ECO:0000256" key="7">
    <source>
        <dbReference type="ARBA" id="ARBA00023170"/>
    </source>
</evidence>
<dbReference type="InterPro" id="IPR036942">
    <property type="entry name" value="Beta-barrel_TonB_sf"/>
</dbReference>
<dbReference type="InterPro" id="IPR000531">
    <property type="entry name" value="Beta-barrel_TonB"/>
</dbReference>
<keyword evidence="5" id="KW-0798">TonB box</keyword>